<proteinExistence type="predicted"/>
<dbReference type="Proteomes" id="UP001054821">
    <property type="component" value="Chromosome 4"/>
</dbReference>
<protein>
    <submittedName>
        <fullName evidence="1">Uncharacterized protein</fullName>
    </submittedName>
</protein>
<dbReference type="AlphaFoldDB" id="A0AAD4Z7L1"/>
<gene>
    <name evidence="1" type="ORF">L3X38_025001</name>
</gene>
<evidence type="ECO:0000313" key="1">
    <source>
        <dbReference type="EMBL" id="KAI5334868.1"/>
    </source>
</evidence>
<comment type="caution">
    <text evidence="1">The sequence shown here is derived from an EMBL/GenBank/DDBJ whole genome shotgun (WGS) entry which is preliminary data.</text>
</comment>
<dbReference type="EMBL" id="JAJFAZ020000004">
    <property type="protein sequence ID" value="KAI5334868.1"/>
    <property type="molecule type" value="Genomic_DNA"/>
</dbReference>
<evidence type="ECO:0000313" key="2">
    <source>
        <dbReference type="Proteomes" id="UP001054821"/>
    </source>
</evidence>
<reference evidence="1 2" key="1">
    <citation type="journal article" date="2022" name="G3 (Bethesda)">
        <title>Whole-genome sequence and methylome profiling of the almond [Prunus dulcis (Mill.) D.A. Webb] cultivar 'Nonpareil'.</title>
        <authorList>
            <person name="D'Amico-Willman K.M."/>
            <person name="Ouma W.Z."/>
            <person name="Meulia T."/>
            <person name="Sideli G.M."/>
            <person name="Gradziel T.M."/>
            <person name="Fresnedo-Ramirez J."/>
        </authorList>
    </citation>
    <scope>NUCLEOTIDE SEQUENCE [LARGE SCALE GENOMIC DNA]</scope>
    <source>
        <strain evidence="1">Clone GOH B32 T37-40</strain>
    </source>
</reference>
<organism evidence="1 2">
    <name type="scientific">Prunus dulcis</name>
    <name type="common">Almond</name>
    <name type="synonym">Amygdalus dulcis</name>
    <dbReference type="NCBI Taxonomy" id="3755"/>
    <lineage>
        <taxon>Eukaryota</taxon>
        <taxon>Viridiplantae</taxon>
        <taxon>Streptophyta</taxon>
        <taxon>Embryophyta</taxon>
        <taxon>Tracheophyta</taxon>
        <taxon>Spermatophyta</taxon>
        <taxon>Magnoliopsida</taxon>
        <taxon>eudicotyledons</taxon>
        <taxon>Gunneridae</taxon>
        <taxon>Pentapetalae</taxon>
        <taxon>rosids</taxon>
        <taxon>fabids</taxon>
        <taxon>Rosales</taxon>
        <taxon>Rosaceae</taxon>
        <taxon>Amygdaloideae</taxon>
        <taxon>Amygdaleae</taxon>
        <taxon>Prunus</taxon>
    </lineage>
</organism>
<accession>A0AAD4Z7L1</accession>
<name>A0AAD4Z7L1_PRUDU</name>
<keyword evidence="2" id="KW-1185">Reference proteome</keyword>
<sequence>MDVSIVGRCCFSSKILSILICKDTKHSDISSQICTRFKELQADEIELTYAIEEHSSCLLETEMDLRVLHLSLSKENVNAVDINVIRMGGKVFGSGEQDKIDSSNSEGNKSTDEYLRTYAAKEGRLYLSHEWKTYIREVGQKYEGKVIEFMIKLCKYAFEKGFYVKNN</sequence>